<evidence type="ECO:0000256" key="2">
    <source>
        <dbReference type="PROSITE-ProRule" id="PRU00278"/>
    </source>
</evidence>
<dbReference type="GO" id="GO:0003755">
    <property type="term" value="F:peptidyl-prolyl cis-trans isomerase activity"/>
    <property type="evidence" value="ECO:0007669"/>
    <property type="project" value="UniProtKB-KW"/>
</dbReference>
<feature type="signal peptide" evidence="3">
    <location>
        <begin position="1"/>
        <end position="35"/>
    </location>
</feature>
<dbReference type="Gene3D" id="1.10.4030.10">
    <property type="entry name" value="Porin chaperone SurA, peptide-binding domain"/>
    <property type="match status" value="1"/>
</dbReference>
<dbReference type="Pfam" id="PF13616">
    <property type="entry name" value="Rotamase_3"/>
    <property type="match status" value="1"/>
</dbReference>
<dbReference type="Gene3D" id="3.10.50.40">
    <property type="match status" value="2"/>
</dbReference>
<keyword evidence="2" id="KW-0697">Rotamase</keyword>
<dbReference type="SUPFAM" id="SSF109998">
    <property type="entry name" value="Triger factor/SurA peptide-binding domain-like"/>
    <property type="match status" value="1"/>
</dbReference>
<dbReference type="AlphaFoldDB" id="A0A1I1E272"/>
<evidence type="ECO:0000313" key="6">
    <source>
        <dbReference type="Proteomes" id="UP000199514"/>
    </source>
</evidence>
<dbReference type="Pfam" id="PF00639">
    <property type="entry name" value="Rotamase"/>
    <property type="match status" value="1"/>
</dbReference>
<dbReference type="InterPro" id="IPR023058">
    <property type="entry name" value="PPIase_PpiC_CS"/>
</dbReference>
<dbReference type="STRING" id="927664.SAMN05421780_101590"/>
<dbReference type="OrthoDB" id="14196at2"/>
<feature type="chain" id="PRO_5011520686" evidence="3">
    <location>
        <begin position="36"/>
        <end position="466"/>
    </location>
</feature>
<evidence type="ECO:0000256" key="1">
    <source>
        <dbReference type="ARBA" id="ARBA00022729"/>
    </source>
</evidence>
<dbReference type="PANTHER" id="PTHR47637:SF1">
    <property type="entry name" value="CHAPERONE SURA"/>
    <property type="match status" value="1"/>
</dbReference>
<evidence type="ECO:0000313" key="5">
    <source>
        <dbReference type="EMBL" id="SFB81305.1"/>
    </source>
</evidence>
<proteinExistence type="predicted"/>
<keyword evidence="6" id="KW-1185">Reference proteome</keyword>
<dbReference type="EMBL" id="FOLE01000001">
    <property type="protein sequence ID" value="SFB81305.1"/>
    <property type="molecule type" value="Genomic_DNA"/>
</dbReference>
<evidence type="ECO:0000256" key="3">
    <source>
        <dbReference type="SAM" id="SignalP"/>
    </source>
</evidence>
<dbReference type="SUPFAM" id="SSF54534">
    <property type="entry name" value="FKBP-like"/>
    <property type="match status" value="2"/>
</dbReference>
<dbReference type="PROSITE" id="PS01096">
    <property type="entry name" value="PPIC_PPIASE_1"/>
    <property type="match status" value="1"/>
</dbReference>
<sequence length="466" mass="52807">MFTNKPKNNKNLKYWLNLSALCVALLAASAPRANAQLKGQSIDKIIAKVDNYIVLRSDLEVAYLQASQNNQRQRPDMRCKVLENLVINKLMLAKADIDSVTVEEKMVNEQLDRRMQYMISTIGSREKLEAYYKKTVEQFKVELRKQVKEMMLAEKMQNSITADVKVTPAQVKRFFNEIPTDSLPFFSTEVEIGQIILTPKVGKDRKAEARAQLETLKGRIEKGEDFGTLARVYSQDPASAAEGGDLGFWGRGAMVPEYEQAALQLKPNELSGIVESQFGLHLIQLIEKRGTEYRSRHILLRPTSSAQDLEDARTRLDSIRTAIMQDSITFEKAAKKFSSDETTKNNGGYFTDATTNSTHIATENLDPVIYFITDTMKIGQITKPLPVRTDDGKDALRLIYFKSKTPPHAANLKDDYQKIQHAALQEKKAEAMNKWFDKTKGEVFINIDPEYSECKILQGETTMLDE</sequence>
<protein>
    <submittedName>
        <fullName evidence="5">Peptidyl-prolyl cis-trans isomerase SurA</fullName>
    </submittedName>
</protein>
<reference evidence="5 6" key="1">
    <citation type="submission" date="2016-10" db="EMBL/GenBank/DDBJ databases">
        <authorList>
            <person name="de Groot N.N."/>
        </authorList>
    </citation>
    <scope>NUCLEOTIDE SEQUENCE [LARGE SCALE GENOMIC DNA]</scope>
    <source>
        <strain evidence="5 6">DSM 6793</strain>
    </source>
</reference>
<evidence type="ECO:0000259" key="4">
    <source>
        <dbReference type="PROSITE" id="PS50198"/>
    </source>
</evidence>
<dbReference type="InterPro" id="IPR027304">
    <property type="entry name" value="Trigger_fact/SurA_dom_sf"/>
</dbReference>
<feature type="domain" description="PpiC" evidence="4">
    <location>
        <begin position="187"/>
        <end position="287"/>
    </location>
</feature>
<dbReference type="Proteomes" id="UP000199514">
    <property type="component" value="Unassembled WGS sequence"/>
</dbReference>
<organism evidence="5 6">
    <name type="scientific">Flexibacter flexilis DSM 6793</name>
    <dbReference type="NCBI Taxonomy" id="927664"/>
    <lineage>
        <taxon>Bacteria</taxon>
        <taxon>Pseudomonadati</taxon>
        <taxon>Bacteroidota</taxon>
        <taxon>Cytophagia</taxon>
        <taxon>Cytophagales</taxon>
        <taxon>Flexibacteraceae</taxon>
        <taxon>Flexibacter</taxon>
    </lineage>
</organism>
<dbReference type="InterPro" id="IPR000297">
    <property type="entry name" value="PPIase_PpiC"/>
</dbReference>
<keyword evidence="2 5" id="KW-0413">Isomerase</keyword>
<feature type="domain" description="PpiC" evidence="4">
    <location>
        <begin position="290"/>
        <end position="400"/>
    </location>
</feature>
<dbReference type="InterPro" id="IPR046357">
    <property type="entry name" value="PPIase_dom_sf"/>
</dbReference>
<keyword evidence="1 3" id="KW-0732">Signal</keyword>
<name>A0A1I1E272_9BACT</name>
<gene>
    <name evidence="5" type="ORF">SAMN05421780_101590</name>
</gene>
<dbReference type="InterPro" id="IPR050280">
    <property type="entry name" value="OMP_Chaperone_SurA"/>
</dbReference>
<accession>A0A1I1E272</accession>
<dbReference type="PANTHER" id="PTHR47637">
    <property type="entry name" value="CHAPERONE SURA"/>
    <property type="match status" value="1"/>
</dbReference>
<dbReference type="PROSITE" id="PS50198">
    <property type="entry name" value="PPIC_PPIASE_2"/>
    <property type="match status" value="2"/>
</dbReference>